<keyword evidence="3 8" id="KW-0479">Metal-binding</keyword>
<evidence type="ECO:0000256" key="4">
    <source>
        <dbReference type="ARBA" id="ARBA00022832"/>
    </source>
</evidence>
<dbReference type="SUPFAM" id="SSF56214">
    <property type="entry name" value="4'-phosphopantetheinyl transferase"/>
    <property type="match status" value="1"/>
</dbReference>
<accession>A0A923KV81</accession>
<dbReference type="InterPro" id="IPR002582">
    <property type="entry name" value="ACPS"/>
</dbReference>
<dbReference type="NCBIfam" id="TIGR00556">
    <property type="entry name" value="pantethn_trn"/>
    <property type="match status" value="1"/>
</dbReference>
<evidence type="ECO:0000256" key="7">
    <source>
        <dbReference type="ARBA" id="ARBA00023160"/>
    </source>
</evidence>
<sequence>MIYGIGNDITRVDRMQLALQRSGPRFAEKILGADEWLIYQQRAAQSELRAIHYLATRFAAKEAFGKAIGTGVRLPMTLKNLQTLNDTQGKPVLHFSDTLAVWMQTQRLKAHVSLSDEKEYALAFVVVEAER</sequence>
<dbReference type="HAMAP" id="MF_00101">
    <property type="entry name" value="AcpS"/>
    <property type="match status" value="1"/>
</dbReference>
<name>A0A923KV81_9BURK</name>
<dbReference type="InterPro" id="IPR004568">
    <property type="entry name" value="Ppantetheine-prot_Trfase_dom"/>
</dbReference>
<dbReference type="GO" id="GO:0006633">
    <property type="term" value="P:fatty acid biosynthetic process"/>
    <property type="evidence" value="ECO:0007669"/>
    <property type="project" value="UniProtKB-UniRule"/>
</dbReference>
<keyword evidence="4 8" id="KW-0276">Fatty acid metabolism</keyword>
<dbReference type="InterPro" id="IPR037143">
    <property type="entry name" value="4-PPantetheinyl_Trfase_dom_sf"/>
</dbReference>
<reference evidence="10" key="1">
    <citation type="submission" date="2020-08" db="EMBL/GenBank/DDBJ databases">
        <title>Novel species isolated from subtropical streams in China.</title>
        <authorList>
            <person name="Lu H."/>
        </authorList>
    </citation>
    <scope>NUCLEOTIDE SEQUENCE</scope>
    <source>
        <strain evidence="10">CY7W</strain>
    </source>
</reference>
<feature type="domain" description="4'-phosphopantetheinyl transferase" evidence="9">
    <location>
        <begin position="4"/>
        <end position="124"/>
    </location>
</feature>
<evidence type="ECO:0000313" key="11">
    <source>
        <dbReference type="Proteomes" id="UP000612361"/>
    </source>
</evidence>
<evidence type="ECO:0000256" key="5">
    <source>
        <dbReference type="ARBA" id="ARBA00022842"/>
    </source>
</evidence>
<comment type="function">
    <text evidence="8">Transfers the 4'-phosphopantetheine moiety from coenzyme A to a Ser of acyl-carrier-protein.</text>
</comment>
<evidence type="ECO:0000256" key="6">
    <source>
        <dbReference type="ARBA" id="ARBA00023098"/>
    </source>
</evidence>
<comment type="caution">
    <text evidence="10">The sequence shown here is derived from an EMBL/GenBank/DDBJ whole genome shotgun (WGS) entry which is preliminary data.</text>
</comment>
<keyword evidence="7 8" id="KW-0275">Fatty acid biosynthesis</keyword>
<organism evidence="10 11">
    <name type="scientific">Undibacterium rugosum</name>
    <dbReference type="NCBI Taxonomy" id="2762291"/>
    <lineage>
        <taxon>Bacteria</taxon>
        <taxon>Pseudomonadati</taxon>
        <taxon>Pseudomonadota</taxon>
        <taxon>Betaproteobacteria</taxon>
        <taxon>Burkholderiales</taxon>
        <taxon>Oxalobacteraceae</taxon>
        <taxon>Undibacterium</taxon>
    </lineage>
</organism>
<evidence type="ECO:0000256" key="1">
    <source>
        <dbReference type="ARBA" id="ARBA00022516"/>
    </source>
</evidence>
<keyword evidence="11" id="KW-1185">Reference proteome</keyword>
<comment type="similarity">
    <text evidence="8">Belongs to the P-Pant transferase superfamily. AcpS family.</text>
</comment>
<protein>
    <recommendedName>
        <fullName evidence="8">Holo-[acyl-carrier-protein] synthase</fullName>
        <shortName evidence="8">Holo-ACP synthase</shortName>
        <ecNumber evidence="8">2.7.8.7</ecNumber>
    </recommendedName>
    <alternativeName>
        <fullName evidence="8">4'-phosphopantetheinyl transferase AcpS</fullName>
    </alternativeName>
</protein>
<dbReference type="GO" id="GO:0008897">
    <property type="term" value="F:holo-[acyl-carrier-protein] synthase activity"/>
    <property type="evidence" value="ECO:0007669"/>
    <property type="project" value="UniProtKB-UniRule"/>
</dbReference>
<keyword evidence="1 8" id="KW-0444">Lipid biosynthesis</keyword>
<gene>
    <name evidence="8" type="primary">acpS</name>
    <name evidence="10" type="ORF">H8K47_06815</name>
</gene>
<comment type="subcellular location">
    <subcellularLocation>
        <location evidence="8">Cytoplasm</location>
    </subcellularLocation>
</comment>
<keyword evidence="2 8" id="KW-0808">Transferase</keyword>
<dbReference type="EMBL" id="JACOGG010000005">
    <property type="protein sequence ID" value="MBC3935062.1"/>
    <property type="molecule type" value="Genomic_DNA"/>
</dbReference>
<evidence type="ECO:0000256" key="2">
    <source>
        <dbReference type="ARBA" id="ARBA00022679"/>
    </source>
</evidence>
<keyword evidence="5 8" id="KW-0460">Magnesium</keyword>
<keyword evidence="8" id="KW-0963">Cytoplasm</keyword>
<dbReference type="Gene3D" id="3.90.470.20">
    <property type="entry name" value="4'-phosphopantetheinyl transferase domain"/>
    <property type="match status" value="1"/>
</dbReference>
<evidence type="ECO:0000256" key="8">
    <source>
        <dbReference type="HAMAP-Rule" id="MF_00101"/>
    </source>
</evidence>
<dbReference type="InterPro" id="IPR008278">
    <property type="entry name" value="4-PPantetheinyl_Trfase_dom"/>
</dbReference>
<dbReference type="GO" id="GO:0000287">
    <property type="term" value="F:magnesium ion binding"/>
    <property type="evidence" value="ECO:0007669"/>
    <property type="project" value="UniProtKB-UniRule"/>
</dbReference>
<dbReference type="Proteomes" id="UP000612361">
    <property type="component" value="Unassembled WGS sequence"/>
</dbReference>
<keyword evidence="6 8" id="KW-0443">Lipid metabolism</keyword>
<dbReference type="RefSeq" id="WP_186880648.1">
    <property type="nucleotide sequence ID" value="NZ_JACOGG010000005.1"/>
</dbReference>
<proteinExistence type="inferred from homology"/>
<dbReference type="EC" id="2.7.8.7" evidence="8"/>
<evidence type="ECO:0000256" key="3">
    <source>
        <dbReference type="ARBA" id="ARBA00022723"/>
    </source>
</evidence>
<dbReference type="NCBIfam" id="TIGR00516">
    <property type="entry name" value="acpS"/>
    <property type="match status" value="1"/>
</dbReference>
<feature type="binding site" evidence="8">
    <location>
        <position position="8"/>
    </location>
    <ligand>
        <name>Mg(2+)</name>
        <dbReference type="ChEBI" id="CHEBI:18420"/>
    </ligand>
</feature>
<dbReference type="Pfam" id="PF01648">
    <property type="entry name" value="ACPS"/>
    <property type="match status" value="1"/>
</dbReference>
<comment type="cofactor">
    <cofactor evidence="8">
        <name>Mg(2+)</name>
        <dbReference type="ChEBI" id="CHEBI:18420"/>
    </cofactor>
</comment>
<feature type="binding site" evidence="8">
    <location>
        <position position="62"/>
    </location>
    <ligand>
        <name>Mg(2+)</name>
        <dbReference type="ChEBI" id="CHEBI:18420"/>
    </ligand>
</feature>
<dbReference type="AlphaFoldDB" id="A0A923KV81"/>
<dbReference type="GO" id="GO:0005737">
    <property type="term" value="C:cytoplasm"/>
    <property type="evidence" value="ECO:0007669"/>
    <property type="project" value="UniProtKB-SubCell"/>
</dbReference>
<comment type="catalytic activity">
    <reaction evidence="8">
        <text>apo-[ACP] + CoA = holo-[ACP] + adenosine 3',5'-bisphosphate + H(+)</text>
        <dbReference type="Rhea" id="RHEA:12068"/>
        <dbReference type="Rhea" id="RHEA-COMP:9685"/>
        <dbReference type="Rhea" id="RHEA-COMP:9690"/>
        <dbReference type="ChEBI" id="CHEBI:15378"/>
        <dbReference type="ChEBI" id="CHEBI:29999"/>
        <dbReference type="ChEBI" id="CHEBI:57287"/>
        <dbReference type="ChEBI" id="CHEBI:58343"/>
        <dbReference type="ChEBI" id="CHEBI:64479"/>
        <dbReference type="EC" id="2.7.8.7"/>
    </reaction>
</comment>
<evidence type="ECO:0000259" key="9">
    <source>
        <dbReference type="Pfam" id="PF01648"/>
    </source>
</evidence>
<evidence type="ECO:0000313" key="10">
    <source>
        <dbReference type="EMBL" id="MBC3935062.1"/>
    </source>
</evidence>